<name>A0ABQ5F3E8_9ASTR</name>
<feature type="region of interest" description="Disordered" evidence="1">
    <location>
        <begin position="290"/>
        <end position="366"/>
    </location>
</feature>
<comment type="caution">
    <text evidence="3">The sequence shown here is derived from an EMBL/GenBank/DDBJ whole genome shotgun (WGS) entry which is preliminary data.</text>
</comment>
<gene>
    <name evidence="3" type="ORF">Tco_0992814</name>
</gene>
<sequence>MPAACPEALNQDATDPDHLDEKIRKKRRCSEDWKRPYSTGWVIKRRVCPHTLVVQGVSHITAAAETPKAIIRVPAREERSPLLRGIMIEKHTHVREEGCQKVRTVQEDIGNLNLKSKGQVWRMMTYPSRGHVKTYDGSEDPEDHLKIFQAAAKVERWAMPTWCHMFNSTLTGNARVWFDDLLPESIDSYDDLKEAFLANYLQQKKCIKDPVEIHHIKQREWESTEDFVRRFKIESRDVKRAPEVMRISGFMHGITNPELIKHLHDKIPKSVDEMWKITITFLRGEVAAGNQERKKTFPPWKQQDAGHRQNFKKGGFKNQQRKAVAFDQRVKAKQWERPSKGGKEGRSRRKGQATSNPDGEEDGTERPMVIEAEIRGHLVHCMYVDGGASSEIMYEHCFNQLRQEIRNQMVLATTYLVGFSGEIIWPLGQVSLLVKIGDEEHSTFAWMNFMVVRSHSPYNVMIGRPGVRRIKAIPSIAYGMLKFPVIGGTVTEEKIQVAIHPEYPEQTIAICSTLTEEGQKKLCGLLRQNLDIFAWKPTDMTGVPCHIAEHRLNVHEGCFPVRQKKRGQAP</sequence>
<dbReference type="InterPro" id="IPR005162">
    <property type="entry name" value="Retrotrans_gag_dom"/>
</dbReference>
<dbReference type="InterPro" id="IPR021109">
    <property type="entry name" value="Peptidase_aspartic_dom_sf"/>
</dbReference>
<evidence type="ECO:0000313" key="4">
    <source>
        <dbReference type="Proteomes" id="UP001151760"/>
    </source>
</evidence>
<dbReference type="Pfam" id="PF03732">
    <property type="entry name" value="Retrotrans_gag"/>
    <property type="match status" value="1"/>
</dbReference>
<keyword evidence="3" id="KW-0695">RNA-directed DNA polymerase</keyword>
<keyword evidence="3" id="KW-0808">Transferase</keyword>
<dbReference type="Proteomes" id="UP001151760">
    <property type="component" value="Unassembled WGS sequence"/>
</dbReference>
<reference evidence="3" key="1">
    <citation type="journal article" date="2022" name="Int. J. Mol. Sci.">
        <title>Draft Genome of Tanacetum Coccineum: Genomic Comparison of Closely Related Tanacetum-Family Plants.</title>
        <authorList>
            <person name="Yamashiro T."/>
            <person name="Shiraishi A."/>
            <person name="Nakayama K."/>
            <person name="Satake H."/>
        </authorList>
    </citation>
    <scope>NUCLEOTIDE SEQUENCE</scope>
</reference>
<feature type="domain" description="Retrotransposon gag" evidence="2">
    <location>
        <begin position="165"/>
        <end position="255"/>
    </location>
</feature>
<dbReference type="GO" id="GO:0003964">
    <property type="term" value="F:RNA-directed DNA polymerase activity"/>
    <property type="evidence" value="ECO:0007669"/>
    <property type="project" value="UniProtKB-KW"/>
</dbReference>
<evidence type="ECO:0000259" key="2">
    <source>
        <dbReference type="Pfam" id="PF03732"/>
    </source>
</evidence>
<dbReference type="EMBL" id="BQNB010016959">
    <property type="protein sequence ID" value="GJT57760.1"/>
    <property type="molecule type" value="Genomic_DNA"/>
</dbReference>
<feature type="compositionally biased region" description="Basic and acidic residues" evidence="1">
    <location>
        <begin position="328"/>
        <end position="345"/>
    </location>
</feature>
<evidence type="ECO:0000313" key="3">
    <source>
        <dbReference type="EMBL" id="GJT57760.1"/>
    </source>
</evidence>
<evidence type="ECO:0000256" key="1">
    <source>
        <dbReference type="SAM" id="MobiDB-lite"/>
    </source>
</evidence>
<dbReference type="Gene3D" id="2.40.70.10">
    <property type="entry name" value="Acid Proteases"/>
    <property type="match status" value="1"/>
</dbReference>
<dbReference type="PANTHER" id="PTHR33223:SF11">
    <property type="entry name" value="ELEMENT PROTEIN, PUTATIVE-RELATED"/>
    <property type="match status" value="1"/>
</dbReference>
<keyword evidence="3" id="KW-0548">Nucleotidyltransferase</keyword>
<reference evidence="3" key="2">
    <citation type="submission" date="2022-01" db="EMBL/GenBank/DDBJ databases">
        <authorList>
            <person name="Yamashiro T."/>
            <person name="Shiraishi A."/>
            <person name="Satake H."/>
            <person name="Nakayama K."/>
        </authorList>
    </citation>
    <scope>NUCLEOTIDE SEQUENCE</scope>
</reference>
<proteinExistence type="predicted"/>
<dbReference type="PANTHER" id="PTHR33223">
    <property type="entry name" value="CCHC-TYPE DOMAIN-CONTAINING PROTEIN"/>
    <property type="match status" value="1"/>
</dbReference>
<accession>A0ABQ5F3E8</accession>
<organism evidence="3 4">
    <name type="scientific">Tanacetum coccineum</name>
    <dbReference type="NCBI Taxonomy" id="301880"/>
    <lineage>
        <taxon>Eukaryota</taxon>
        <taxon>Viridiplantae</taxon>
        <taxon>Streptophyta</taxon>
        <taxon>Embryophyta</taxon>
        <taxon>Tracheophyta</taxon>
        <taxon>Spermatophyta</taxon>
        <taxon>Magnoliopsida</taxon>
        <taxon>eudicotyledons</taxon>
        <taxon>Gunneridae</taxon>
        <taxon>Pentapetalae</taxon>
        <taxon>asterids</taxon>
        <taxon>campanulids</taxon>
        <taxon>Asterales</taxon>
        <taxon>Asteraceae</taxon>
        <taxon>Asteroideae</taxon>
        <taxon>Anthemideae</taxon>
        <taxon>Anthemidinae</taxon>
        <taxon>Tanacetum</taxon>
    </lineage>
</organism>
<keyword evidence="4" id="KW-1185">Reference proteome</keyword>
<protein>
    <submittedName>
        <fullName evidence="3">Reverse transcriptase domain-containing protein</fullName>
    </submittedName>
</protein>